<dbReference type="Proteomes" id="UP000274391">
    <property type="component" value="Unassembled WGS sequence"/>
</dbReference>
<name>A0A3P3W553_9MICO</name>
<dbReference type="AlphaFoldDB" id="A0A3P3W553"/>
<sequence>MTIVVTFPGQGSQKPGFLAEWLERPESRSTLERLADASGVDLVAHGTESDADTIRDTAIAQPLIVAAGILSWDALAERLGERLDGVTVAGHSVGEIAAAYAAGIFDAETAIRFVARRANLMAEDAAKHTTSMSAVIGGDEADVVARLTELALEPANYNGAGQIVAAGEPDALEALKAEPVAGTRVIPLKVAGAFHTRYMADAHDALAASADEFAVSDPVRPILTNFDGTAVTSGADYRQLLVDQVNRPVRWDRCMANFVESGVTGLIEAAPAGTLTGLAKRAMRGTELINLNAPNDLDAAVALFDSAN</sequence>
<feature type="active site" evidence="5">
    <location>
        <position position="92"/>
    </location>
</feature>
<dbReference type="PANTHER" id="PTHR42681">
    <property type="entry name" value="MALONYL-COA-ACYL CARRIER PROTEIN TRANSACYLASE, MITOCHONDRIAL"/>
    <property type="match status" value="1"/>
</dbReference>
<dbReference type="GO" id="GO:0005829">
    <property type="term" value="C:cytosol"/>
    <property type="evidence" value="ECO:0007669"/>
    <property type="project" value="TreeGrafter"/>
</dbReference>
<dbReference type="SUPFAM" id="SSF55048">
    <property type="entry name" value="Probable ACP-binding domain of malonyl-CoA ACP transacylase"/>
    <property type="match status" value="1"/>
</dbReference>
<evidence type="ECO:0000256" key="3">
    <source>
        <dbReference type="ARBA" id="ARBA00048462"/>
    </source>
</evidence>
<gene>
    <name evidence="7" type="ORF">EG850_01220</name>
</gene>
<dbReference type="InterPro" id="IPR001227">
    <property type="entry name" value="Ac_transferase_dom_sf"/>
</dbReference>
<evidence type="ECO:0000313" key="8">
    <source>
        <dbReference type="Proteomes" id="UP000274391"/>
    </source>
</evidence>
<evidence type="ECO:0000313" key="7">
    <source>
        <dbReference type="EMBL" id="RRJ88789.1"/>
    </source>
</evidence>
<evidence type="ECO:0000256" key="4">
    <source>
        <dbReference type="PIRNR" id="PIRNR000446"/>
    </source>
</evidence>
<dbReference type="SMART" id="SM00827">
    <property type="entry name" value="PKS_AT"/>
    <property type="match status" value="1"/>
</dbReference>
<dbReference type="Gene3D" id="3.30.70.250">
    <property type="entry name" value="Malonyl-CoA ACP transacylase, ACP-binding"/>
    <property type="match status" value="1"/>
</dbReference>
<proteinExistence type="inferred from homology"/>
<protein>
    <recommendedName>
        <fullName evidence="4">Malonyl CoA-acyl carrier protein transacylase</fullName>
        <ecNumber evidence="4">2.3.1.39</ecNumber>
    </recommendedName>
</protein>
<dbReference type="SUPFAM" id="SSF52151">
    <property type="entry name" value="FabD/lysophospholipase-like"/>
    <property type="match status" value="1"/>
</dbReference>
<dbReference type="InterPro" id="IPR016036">
    <property type="entry name" value="Malonyl_transacylase_ACP-bd"/>
</dbReference>
<dbReference type="GO" id="GO:0004314">
    <property type="term" value="F:[acyl-carrier-protein] S-malonyltransferase activity"/>
    <property type="evidence" value="ECO:0007669"/>
    <property type="project" value="UniProtKB-EC"/>
</dbReference>
<feature type="domain" description="Malonyl-CoA:ACP transacylase (MAT)" evidence="6">
    <location>
        <begin position="6"/>
        <end position="307"/>
    </location>
</feature>
<comment type="catalytic activity">
    <reaction evidence="3 4">
        <text>holo-[ACP] + malonyl-CoA = malonyl-[ACP] + CoA</text>
        <dbReference type="Rhea" id="RHEA:41792"/>
        <dbReference type="Rhea" id="RHEA-COMP:9623"/>
        <dbReference type="Rhea" id="RHEA-COMP:9685"/>
        <dbReference type="ChEBI" id="CHEBI:57287"/>
        <dbReference type="ChEBI" id="CHEBI:57384"/>
        <dbReference type="ChEBI" id="CHEBI:64479"/>
        <dbReference type="ChEBI" id="CHEBI:78449"/>
        <dbReference type="EC" id="2.3.1.39"/>
    </reaction>
</comment>
<evidence type="ECO:0000256" key="1">
    <source>
        <dbReference type="ARBA" id="ARBA00022679"/>
    </source>
</evidence>
<accession>A0A3P3W553</accession>
<keyword evidence="1 4" id="KW-0808">Transferase</keyword>
<dbReference type="GO" id="GO:0006633">
    <property type="term" value="P:fatty acid biosynthetic process"/>
    <property type="evidence" value="ECO:0007669"/>
    <property type="project" value="TreeGrafter"/>
</dbReference>
<dbReference type="InterPro" id="IPR050858">
    <property type="entry name" value="Mal-CoA-ACP_Trans/PKS_FabD"/>
</dbReference>
<dbReference type="Gene3D" id="3.40.366.10">
    <property type="entry name" value="Malonyl-Coenzyme A Acyl Carrier Protein, domain 2"/>
    <property type="match status" value="1"/>
</dbReference>
<dbReference type="EC" id="2.3.1.39" evidence="4"/>
<dbReference type="PIRSF" id="PIRSF000446">
    <property type="entry name" value="Mct"/>
    <property type="match status" value="1"/>
</dbReference>
<comment type="similarity">
    <text evidence="4">Belongs to the fabD family.</text>
</comment>
<evidence type="ECO:0000256" key="2">
    <source>
        <dbReference type="ARBA" id="ARBA00023315"/>
    </source>
</evidence>
<dbReference type="InterPro" id="IPR024925">
    <property type="entry name" value="Malonyl_CoA-ACP_transAc"/>
</dbReference>
<dbReference type="PANTHER" id="PTHR42681:SF1">
    <property type="entry name" value="MALONYL-COA-ACYL CARRIER PROTEIN TRANSACYLASE, MITOCHONDRIAL"/>
    <property type="match status" value="1"/>
</dbReference>
<evidence type="ECO:0000256" key="5">
    <source>
        <dbReference type="PIRSR" id="PIRSR000446-1"/>
    </source>
</evidence>
<organism evidence="7 8">
    <name type="scientific">Gulosibacter macacae</name>
    <dbReference type="NCBI Taxonomy" id="2488791"/>
    <lineage>
        <taxon>Bacteria</taxon>
        <taxon>Bacillati</taxon>
        <taxon>Actinomycetota</taxon>
        <taxon>Actinomycetes</taxon>
        <taxon>Micrococcales</taxon>
        <taxon>Microbacteriaceae</taxon>
        <taxon>Gulosibacter</taxon>
    </lineage>
</organism>
<dbReference type="InterPro" id="IPR016035">
    <property type="entry name" value="Acyl_Trfase/lysoPLipase"/>
</dbReference>
<dbReference type="Pfam" id="PF00698">
    <property type="entry name" value="Acyl_transf_1"/>
    <property type="match status" value="1"/>
</dbReference>
<dbReference type="InterPro" id="IPR014043">
    <property type="entry name" value="Acyl_transferase_dom"/>
</dbReference>
<feature type="active site" evidence="5">
    <location>
        <position position="195"/>
    </location>
</feature>
<dbReference type="EMBL" id="RQVS01000001">
    <property type="protein sequence ID" value="RRJ88789.1"/>
    <property type="molecule type" value="Genomic_DNA"/>
</dbReference>
<reference evidence="7 8" key="1">
    <citation type="submission" date="2018-11" db="EMBL/GenBank/DDBJ databases">
        <title>YIM 102482-1 draft genome.</title>
        <authorList>
            <person name="Li G."/>
            <person name="Jiang Y."/>
        </authorList>
    </citation>
    <scope>NUCLEOTIDE SEQUENCE [LARGE SCALE GENOMIC DNA]</scope>
    <source>
        <strain evidence="7 8">YIM 102482-1</strain>
    </source>
</reference>
<dbReference type="OrthoDB" id="3248271at2"/>
<dbReference type="RefSeq" id="WP_124969024.1">
    <property type="nucleotide sequence ID" value="NZ_RQVS01000001.1"/>
</dbReference>
<evidence type="ECO:0000259" key="6">
    <source>
        <dbReference type="SMART" id="SM00827"/>
    </source>
</evidence>
<keyword evidence="2 4" id="KW-0012">Acyltransferase</keyword>
<comment type="caution">
    <text evidence="7">The sequence shown here is derived from an EMBL/GenBank/DDBJ whole genome shotgun (WGS) entry which is preliminary data.</text>
</comment>
<keyword evidence="8" id="KW-1185">Reference proteome</keyword>